<keyword evidence="2" id="KW-1185">Reference proteome</keyword>
<proteinExistence type="predicted"/>
<evidence type="ECO:0000313" key="1">
    <source>
        <dbReference type="EMBL" id="KAK0445802.1"/>
    </source>
</evidence>
<evidence type="ECO:0000313" key="2">
    <source>
        <dbReference type="Proteomes" id="UP001175226"/>
    </source>
</evidence>
<dbReference type="EMBL" id="JAUEPT010000015">
    <property type="protein sequence ID" value="KAK0445802.1"/>
    <property type="molecule type" value="Genomic_DNA"/>
</dbReference>
<sequence>MSFLLRRLDNTALSPSCPRLCSPWICSSFLTHLFLGQTPLLPLTTMSSIVSSPFGELSSFLVHRRTAKLRKTLHLEPLPGAPRTQEMSSVRACFLAVPEPGEGTAIDPETSAADPRSHPPPGLIDASKDHCPLGSWLSLVHNSGEIMTTSISKDQDLIRGKPGTRGVPFLLRSALCYSPIRHFLPLFVYKLRRAAIGLSQSS</sequence>
<gene>
    <name evidence="1" type="ORF">EV421DRAFT_1794984</name>
</gene>
<dbReference type="AlphaFoldDB" id="A0AA39MT99"/>
<reference evidence="1" key="1">
    <citation type="submission" date="2023-06" db="EMBL/GenBank/DDBJ databases">
        <authorList>
            <consortium name="Lawrence Berkeley National Laboratory"/>
            <person name="Ahrendt S."/>
            <person name="Sahu N."/>
            <person name="Indic B."/>
            <person name="Wong-Bajracharya J."/>
            <person name="Merenyi Z."/>
            <person name="Ke H.-M."/>
            <person name="Monk M."/>
            <person name="Kocsube S."/>
            <person name="Drula E."/>
            <person name="Lipzen A."/>
            <person name="Balint B."/>
            <person name="Henrissat B."/>
            <person name="Andreopoulos B."/>
            <person name="Martin F.M."/>
            <person name="Harder C.B."/>
            <person name="Rigling D."/>
            <person name="Ford K.L."/>
            <person name="Foster G.D."/>
            <person name="Pangilinan J."/>
            <person name="Papanicolaou A."/>
            <person name="Barry K."/>
            <person name="LaButti K."/>
            <person name="Viragh M."/>
            <person name="Koriabine M."/>
            <person name="Yan M."/>
            <person name="Riley R."/>
            <person name="Champramary S."/>
            <person name="Plett K.L."/>
            <person name="Tsai I.J."/>
            <person name="Slot J."/>
            <person name="Sipos G."/>
            <person name="Plett J."/>
            <person name="Nagy L.G."/>
            <person name="Grigoriev I.V."/>
        </authorList>
    </citation>
    <scope>NUCLEOTIDE SEQUENCE</scope>
    <source>
        <strain evidence="1">FPL87.14</strain>
    </source>
</reference>
<dbReference type="Proteomes" id="UP001175226">
    <property type="component" value="Unassembled WGS sequence"/>
</dbReference>
<protein>
    <submittedName>
        <fullName evidence="1">Uncharacterized protein</fullName>
    </submittedName>
</protein>
<organism evidence="1 2">
    <name type="scientific">Armillaria borealis</name>
    <dbReference type="NCBI Taxonomy" id="47425"/>
    <lineage>
        <taxon>Eukaryota</taxon>
        <taxon>Fungi</taxon>
        <taxon>Dikarya</taxon>
        <taxon>Basidiomycota</taxon>
        <taxon>Agaricomycotina</taxon>
        <taxon>Agaricomycetes</taxon>
        <taxon>Agaricomycetidae</taxon>
        <taxon>Agaricales</taxon>
        <taxon>Marasmiineae</taxon>
        <taxon>Physalacriaceae</taxon>
        <taxon>Armillaria</taxon>
    </lineage>
</organism>
<comment type="caution">
    <text evidence="1">The sequence shown here is derived from an EMBL/GenBank/DDBJ whole genome shotgun (WGS) entry which is preliminary data.</text>
</comment>
<name>A0AA39MT99_9AGAR</name>
<accession>A0AA39MT99</accession>